<reference evidence="2 3" key="1">
    <citation type="submission" date="2022-12" db="EMBL/GenBank/DDBJ databases">
        <title>Chromosome-level genome of Tegillarca granosa.</title>
        <authorList>
            <person name="Kim J."/>
        </authorList>
    </citation>
    <scope>NUCLEOTIDE SEQUENCE [LARGE SCALE GENOMIC DNA]</scope>
    <source>
        <strain evidence="2">Teg-2019</strain>
        <tissue evidence="2">Adductor muscle</tissue>
    </source>
</reference>
<dbReference type="Proteomes" id="UP001217089">
    <property type="component" value="Unassembled WGS sequence"/>
</dbReference>
<sequence>MDGISGIYYQSSIAAKTLKGYAEPEGFDFKCQIFFKKDTGFCKIILLFNLPANGKWICLGHIVVELTPEDKFQNIKLKEFTSQFKGASGYNKRLENKPKGKREKPSFWDKIKL</sequence>
<evidence type="ECO:0000313" key="2">
    <source>
        <dbReference type="EMBL" id="KAJ8302282.1"/>
    </source>
</evidence>
<protein>
    <submittedName>
        <fullName evidence="2">Uncharacterized protein</fullName>
    </submittedName>
</protein>
<accession>A0ABQ9EEE3</accession>
<organism evidence="2 3">
    <name type="scientific">Tegillarca granosa</name>
    <name type="common">Malaysian cockle</name>
    <name type="synonym">Anadara granosa</name>
    <dbReference type="NCBI Taxonomy" id="220873"/>
    <lineage>
        <taxon>Eukaryota</taxon>
        <taxon>Metazoa</taxon>
        <taxon>Spiralia</taxon>
        <taxon>Lophotrochozoa</taxon>
        <taxon>Mollusca</taxon>
        <taxon>Bivalvia</taxon>
        <taxon>Autobranchia</taxon>
        <taxon>Pteriomorphia</taxon>
        <taxon>Arcoida</taxon>
        <taxon>Arcoidea</taxon>
        <taxon>Arcidae</taxon>
        <taxon>Tegillarca</taxon>
    </lineage>
</organism>
<dbReference type="EMBL" id="JARBDR010000918">
    <property type="protein sequence ID" value="KAJ8302282.1"/>
    <property type="molecule type" value="Genomic_DNA"/>
</dbReference>
<feature type="region of interest" description="Disordered" evidence="1">
    <location>
        <begin position="90"/>
        <end position="113"/>
    </location>
</feature>
<keyword evidence="3" id="KW-1185">Reference proteome</keyword>
<gene>
    <name evidence="2" type="ORF">KUTeg_021269</name>
</gene>
<comment type="caution">
    <text evidence="2">The sequence shown here is derived from an EMBL/GenBank/DDBJ whole genome shotgun (WGS) entry which is preliminary data.</text>
</comment>
<name>A0ABQ9EEE3_TEGGR</name>
<proteinExistence type="predicted"/>
<feature type="compositionally biased region" description="Basic and acidic residues" evidence="1">
    <location>
        <begin position="92"/>
        <end position="113"/>
    </location>
</feature>
<evidence type="ECO:0000256" key="1">
    <source>
        <dbReference type="SAM" id="MobiDB-lite"/>
    </source>
</evidence>
<evidence type="ECO:0000313" key="3">
    <source>
        <dbReference type="Proteomes" id="UP001217089"/>
    </source>
</evidence>